<dbReference type="InterPro" id="IPR037914">
    <property type="entry name" value="SpoVT-AbrB_sf"/>
</dbReference>
<dbReference type="SMART" id="SM00966">
    <property type="entry name" value="SpoVT_AbrB"/>
    <property type="match status" value="1"/>
</dbReference>
<dbReference type="InterPro" id="IPR039052">
    <property type="entry name" value="Antitox_PemI-like"/>
</dbReference>
<dbReference type="EMBL" id="LILD01000001">
    <property type="protein sequence ID" value="KOO37643.1"/>
    <property type="molecule type" value="Genomic_DNA"/>
</dbReference>
<dbReference type="RefSeq" id="WP_041820955.1">
    <property type="nucleotide sequence ID" value="NZ_CP040441.1"/>
</dbReference>
<feature type="domain" description="SpoVT-AbrB" evidence="2">
    <location>
        <begin position="13"/>
        <end position="59"/>
    </location>
</feature>
<reference evidence="3" key="1">
    <citation type="submission" date="2015-08" db="EMBL/GenBank/DDBJ databases">
        <title>Complete DNA Sequence of Pseudomonas syringae pv. actinidiae, the Causal Agent of Kiwifruit Canker Disease.</title>
        <authorList>
            <person name="Rikkerink E.H.A."/>
            <person name="Fineran P.C."/>
        </authorList>
    </citation>
    <scope>NUCLEOTIDE SEQUENCE</scope>
    <source>
        <strain evidence="3">DSM 13666</strain>
    </source>
</reference>
<proteinExistence type="predicted"/>
<comment type="caution">
    <text evidence="3">The sequence shown here is derived from an EMBL/GenBank/DDBJ whole genome shotgun (WGS) entry which is preliminary data.</text>
</comment>
<evidence type="ECO:0000256" key="1">
    <source>
        <dbReference type="PROSITE-ProRule" id="PRU01076"/>
    </source>
</evidence>
<dbReference type="AlphaFoldDB" id="A0A0M0KGU6"/>
<dbReference type="GO" id="GO:0003677">
    <property type="term" value="F:DNA binding"/>
    <property type="evidence" value="ECO:0007669"/>
    <property type="project" value="UniProtKB-UniRule"/>
</dbReference>
<dbReference type="Pfam" id="PF04014">
    <property type="entry name" value="MazE_antitoxin"/>
    <property type="match status" value="1"/>
</dbReference>
<accession>A0A4Y7WUZ6</accession>
<sequence length="89" mass="10049">MNVDENKGVTLMTTIQKWGNSLAVRIPNHYAKHINVTQGSEIELSLGSDQTIILKPKKRKPTLEELVAKITPENRHNEIDFGRTGKELL</sequence>
<dbReference type="PATRIC" id="fig|136160.3.peg.466"/>
<accession>A0A0M0KGU6</accession>
<dbReference type="GO" id="GO:0097351">
    <property type="term" value="F:toxin sequestering activity"/>
    <property type="evidence" value="ECO:0007669"/>
    <property type="project" value="InterPro"/>
</dbReference>
<evidence type="ECO:0000259" key="2">
    <source>
        <dbReference type="PROSITE" id="PS51740"/>
    </source>
</evidence>
<protein>
    <submittedName>
        <fullName evidence="3">MazE family transcriptional regulator</fullName>
    </submittedName>
</protein>
<dbReference type="SUPFAM" id="SSF89447">
    <property type="entry name" value="AbrB/MazE/MraZ-like"/>
    <property type="match status" value="1"/>
</dbReference>
<dbReference type="PANTHER" id="PTHR40516">
    <property type="entry name" value="ANTITOXIN CHPS-RELATED"/>
    <property type="match status" value="1"/>
</dbReference>
<gene>
    <name evidence="3" type="ORF">AMD02_01365</name>
</gene>
<evidence type="ECO:0000313" key="3">
    <source>
        <dbReference type="EMBL" id="KOO37643.1"/>
    </source>
</evidence>
<dbReference type="PROSITE" id="PS51740">
    <property type="entry name" value="SPOVT_ABRB"/>
    <property type="match status" value="1"/>
</dbReference>
<keyword evidence="1" id="KW-0238">DNA-binding</keyword>
<organism evidence="3">
    <name type="scientific">Halalkalibacterium halodurans</name>
    <name type="common">Bacillus halodurans</name>
    <dbReference type="NCBI Taxonomy" id="86665"/>
    <lineage>
        <taxon>Bacteria</taxon>
        <taxon>Bacillati</taxon>
        <taxon>Bacillota</taxon>
        <taxon>Bacilli</taxon>
        <taxon>Bacillales</taxon>
        <taxon>Bacillaceae</taxon>
        <taxon>Halalkalibacterium (ex Joshi et al. 2022)</taxon>
    </lineage>
</organism>
<dbReference type="Gene3D" id="2.10.260.10">
    <property type="match status" value="1"/>
</dbReference>
<dbReference type="GeneID" id="87599270"/>
<dbReference type="InterPro" id="IPR007159">
    <property type="entry name" value="SpoVT-AbrB_dom"/>
</dbReference>
<name>A0A0M0KGU6_ALKHA</name>
<dbReference type="PANTHER" id="PTHR40516:SF1">
    <property type="entry name" value="ANTITOXIN CHPS-RELATED"/>
    <property type="match status" value="1"/>
</dbReference>